<reference evidence="5" key="1">
    <citation type="submission" date="2016-06" db="EMBL/GenBank/DDBJ databases">
        <authorList>
            <person name="de Vries S.P.W."/>
            <person name="Hadjirin N.F."/>
            <person name="Lay E.M."/>
            <person name="Zadoks R.N."/>
            <person name="Peacock S.J."/>
            <person name="Parkhill J."/>
            <person name="Grant A.J."/>
            <person name="Mcdougall S."/>
            <person name="Holmes M.A."/>
        </authorList>
    </citation>
    <scope>NUCLEOTIDE SEQUENCE [LARGE SCALE GENOMIC DNA]</scope>
    <source>
        <strain evidence="5">NZ1587</strain>
    </source>
</reference>
<dbReference type="GO" id="GO:0003677">
    <property type="term" value="F:DNA binding"/>
    <property type="evidence" value="ECO:0007669"/>
    <property type="project" value="UniProtKB-UniRule"/>
</dbReference>
<name>A0A1L8MLC9_9STRE</name>
<keyword evidence="1 2" id="KW-0238">DNA-binding</keyword>
<comment type="caution">
    <text evidence="4">The sequence shown here is derived from an EMBL/GenBank/DDBJ whole genome shotgun (WGS) entry which is preliminary data.</text>
</comment>
<dbReference type="SUPFAM" id="SSF46689">
    <property type="entry name" value="Homeodomain-like"/>
    <property type="match status" value="1"/>
</dbReference>
<dbReference type="AlphaFoldDB" id="A0A1L8MLC9"/>
<accession>A0A1L8MLC9</accession>
<organism evidence="4 5">
    <name type="scientific">Streptococcus bovimastitidis</name>
    <dbReference type="NCBI Taxonomy" id="1856638"/>
    <lineage>
        <taxon>Bacteria</taxon>
        <taxon>Bacillati</taxon>
        <taxon>Bacillota</taxon>
        <taxon>Bacilli</taxon>
        <taxon>Lactobacillales</taxon>
        <taxon>Streptococcaceae</taxon>
        <taxon>Streptococcus</taxon>
    </lineage>
</organism>
<dbReference type="InterPro" id="IPR001647">
    <property type="entry name" value="HTH_TetR"/>
</dbReference>
<dbReference type="InterPro" id="IPR009057">
    <property type="entry name" value="Homeodomain-like_sf"/>
</dbReference>
<dbReference type="EMBL" id="LZDD01000002">
    <property type="protein sequence ID" value="OJF71531.1"/>
    <property type="molecule type" value="Genomic_DNA"/>
</dbReference>
<dbReference type="Gene3D" id="1.10.357.10">
    <property type="entry name" value="Tetracycline Repressor, domain 2"/>
    <property type="match status" value="1"/>
</dbReference>
<gene>
    <name evidence="4" type="ORF">A9Q68_05985</name>
</gene>
<proteinExistence type="predicted"/>
<dbReference type="PANTHER" id="PTHR43479:SF11">
    <property type="entry name" value="ACREF_ENVCD OPERON REPRESSOR-RELATED"/>
    <property type="match status" value="1"/>
</dbReference>
<evidence type="ECO:0000313" key="4">
    <source>
        <dbReference type="EMBL" id="OJF71531.1"/>
    </source>
</evidence>
<dbReference type="Pfam" id="PF14278">
    <property type="entry name" value="TetR_C_8"/>
    <property type="match status" value="1"/>
</dbReference>
<dbReference type="PANTHER" id="PTHR43479">
    <property type="entry name" value="ACREF/ENVCD OPERON REPRESSOR-RELATED"/>
    <property type="match status" value="1"/>
</dbReference>
<dbReference type="Proteomes" id="UP000182015">
    <property type="component" value="Unassembled WGS sequence"/>
</dbReference>
<dbReference type="PROSITE" id="PS50977">
    <property type="entry name" value="HTH_TETR_2"/>
    <property type="match status" value="1"/>
</dbReference>
<feature type="domain" description="HTH tetR-type" evidence="3">
    <location>
        <begin position="23"/>
        <end position="83"/>
    </location>
</feature>
<dbReference type="Pfam" id="PF00440">
    <property type="entry name" value="TetR_N"/>
    <property type="match status" value="1"/>
</dbReference>
<dbReference type="InterPro" id="IPR050624">
    <property type="entry name" value="HTH-type_Tx_Regulator"/>
</dbReference>
<keyword evidence="5" id="KW-1185">Reference proteome</keyword>
<evidence type="ECO:0000313" key="5">
    <source>
        <dbReference type="Proteomes" id="UP000182015"/>
    </source>
</evidence>
<dbReference type="OrthoDB" id="9810250at2"/>
<dbReference type="STRING" id="1856638.A9Q68_05985"/>
<dbReference type="RefSeq" id="WP_071793787.1">
    <property type="nucleotide sequence ID" value="NZ_LZDD01000002.1"/>
</dbReference>
<evidence type="ECO:0000256" key="2">
    <source>
        <dbReference type="PROSITE-ProRule" id="PRU00335"/>
    </source>
</evidence>
<evidence type="ECO:0000259" key="3">
    <source>
        <dbReference type="PROSITE" id="PS50977"/>
    </source>
</evidence>
<feature type="DNA-binding region" description="H-T-H motif" evidence="2">
    <location>
        <begin position="46"/>
        <end position="65"/>
    </location>
</feature>
<dbReference type="InterPro" id="IPR039532">
    <property type="entry name" value="TetR_C_Firmicutes"/>
</dbReference>
<sequence>MTEKQISKKSLNNLRQFNKEMRDLCRQSIETALIELLEDKPLDQISISQLVAKAGVSRNAFYRNYRSKEDILKQRLDQLIRRIFKELKLFDLTSQANQVWYYLFNEAKKEEQLLRLIFKNQLQFLITQIVTKRLKAYQRWKLHQQSHYTRLFWSNAIVSVLVDWIKDGMPKSAEEMANMGLPFLSQ</sequence>
<evidence type="ECO:0000256" key="1">
    <source>
        <dbReference type="ARBA" id="ARBA00023125"/>
    </source>
</evidence>
<protein>
    <submittedName>
        <fullName evidence="4">TetR family transcriptional regulator</fullName>
    </submittedName>
</protein>